<sequence>MASRNRRRGKKSHAGSYVLAILLTLVSLFILGGIGYLYLTASSAGDFDKETLCPTNGPTAITAFLIDTTDPLSETTLLDLRTNFQRTASSIPVGSLLEIYSLTEVPGDLKKLFGRCNPGDASTVSEWTANPRIRQKRWQELFKNILDKVADDLPKGQGGEASPIMAGIQKIKLGVFDQYSELDVQKQIYVASDMIEHTPLYSQYKSGIDYKTYKASNASRKYATSLSGIDVGIWYIDRKDRKFNGIEHNSFCGNWVVDNGGNFIPSIRLEGMN</sequence>
<name>A0AB34DDT9_9HYPH</name>
<dbReference type="EMBL" id="WBWF01000030">
    <property type="protein sequence ID" value="KAB2699903.1"/>
    <property type="molecule type" value="Genomic_DNA"/>
</dbReference>
<accession>A0AB34DDT9</accession>
<gene>
    <name evidence="2" type="ORF">F9L03_24845</name>
</gene>
<keyword evidence="1" id="KW-0472">Membrane</keyword>
<evidence type="ECO:0000256" key="1">
    <source>
        <dbReference type="SAM" id="Phobius"/>
    </source>
</evidence>
<dbReference type="Proteomes" id="UP000435957">
    <property type="component" value="Unassembled WGS sequence"/>
</dbReference>
<protein>
    <submittedName>
        <fullName evidence="2">Uncharacterized protein</fullName>
    </submittedName>
</protein>
<keyword evidence="3" id="KW-1185">Reference proteome</keyword>
<organism evidence="2 3">
    <name type="scientific">Brucella lupini</name>
    <dbReference type="NCBI Taxonomy" id="255457"/>
    <lineage>
        <taxon>Bacteria</taxon>
        <taxon>Pseudomonadati</taxon>
        <taxon>Pseudomonadota</taxon>
        <taxon>Alphaproteobacteria</taxon>
        <taxon>Hyphomicrobiales</taxon>
        <taxon>Brucellaceae</taxon>
        <taxon>Brucella/Ochrobactrum group</taxon>
        <taxon>Brucella</taxon>
    </lineage>
</organism>
<keyword evidence="1" id="KW-0812">Transmembrane</keyword>
<dbReference type="AlphaFoldDB" id="A0AB34DDT9"/>
<keyword evidence="1" id="KW-1133">Transmembrane helix</keyword>
<feature type="transmembrane region" description="Helical" evidence="1">
    <location>
        <begin position="16"/>
        <end position="39"/>
    </location>
</feature>
<comment type="caution">
    <text evidence="2">The sequence shown here is derived from an EMBL/GenBank/DDBJ whole genome shotgun (WGS) entry which is preliminary data.</text>
</comment>
<reference evidence="2 3" key="1">
    <citation type="submission" date="2019-09" db="EMBL/GenBank/DDBJ databases">
        <title>Taxonomic organization of the family Brucellaceae based on a phylogenomic approach.</title>
        <authorList>
            <person name="Leclercq S."/>
            <person name="Cloeckaert A."/>
            <person name="Zygmunt M.S."/>
        </authorList>
    </citation>
    <scope>NUCLEOTIDE SEQUENCE [LARGE SCALE GENOMIC DNA]</scope>
    <source>
        <strain evidence="2 3">LUP23</strain>
    </source>
</reference>
<evidence type="ECO:0000313" key="2">
    <source>
        <dbReference type="EMBL" id="KAB2699903.1"/>
    </source>
</evidence>
<proteinExistence type="predicted"/>
<evidence type="ECO:0000313" key="3">
    <source>
        <dbReference type="Proteomes" id="UP000435957"/>
    </source>
</evidence>
<dbReference type="RefSeq" id="WP_143851041.1">
    <property type="nucleotide sequence ID" value="NZ_JBHEEP010000036.1"/>
</dbReference>